<evidence type="ECO:0000256" key="3">
    <source>
        <dbReference type="ARBA" id="ARBA00010617"/>
    </source>
</evidence>
<keyword evidence="7" id="KW-0503">Monooxygenase</keyword>
<dbReference type="Gene3D" id="1.10.630.10">
    <property type="entry name" value="Cytochrome P450"/>
    <property type="match status" value="1"/>
</dbReference>
<keyword evidence="8" id="KW-0479">Metal-binding</keyword>
<dbReference type="EMBL" id="NIDF01000007">
    <property type="protein sequence ID" value="TYJ58078.1"/>
    <property type="molecule type" value="Genomic_DNA"/>
</dbReference>
<evidence type="ECO:0000256" key="5">
    <source>
        <dbReference type="ARBA" id="ARBA00023002"/>
    </source>
</evidence>
<dbReference type="InterPro" id="IPR050121">
    <property type="entry name" value="Cytochrome_P450_monoxygenase"/>
</dbReference>
<evidence type="ECO:0008006" key="12">
    <source>
        <dbReference type="Google" id="ProtNLM"/>
    </source>
</evidence>
<keyword evidence="6 8" id="KW-0408">Iron</keyword>
<keyword evidence="11" id="KW-1185">Reference proteome</keyword>
<comment type="similarity">
    <text evidence="3">Belongs to the cytochrome P450 family.</text>
</comment>
<feature type="region of interest" description="Disordered" evidence="9">
    <location>
        <begin position="469"/>
        <end position="505"/>
    </location>
</feature>
<dbReference type="PANTHER" id="PTHR24305">
    <property type="entry name" value="CYTOCHROME P450"/>
    <property type="match status" value="1"/>
</dbReference>
<dbReference type="AlphaFoldDB" id="A0A5D3B519"/>
<evidence type="ECO:0000256" key="1">
    <source>
        <dbReference type="ARBA" id="ARBA00001971"/>
    </source>
</evidence>
<organism evidence="10 11">
    <name type="scientific">Cryptococcus floricola</name>
    <dbReference type="NCBI Taxonomy" id="2591691"/>
    <lineage>
        <taxon>Eukaryota</taxon>
        <taxon>Fungi</taxon>
        <taxon>Dikarya</taxon>
        <taxon>Basidiomycota</taxon>
        <taxon>Agaricomycotina</taxon>
        <taxon>Tremellomycetes</taxon>
        <taxon>Tremellales</taxon>
        <taxon>Cryptococcaceae</taxon>
        <taxon>Cryptococcus</taxon>
    </lineage>
</organism>
<dbReference type="InterPro" id="IPR001128">
    <property type="entry name" value="Cyt_P450"/>
</dbReference>
<name>A0A5D3B519_9TREE</name>
<evidence type="ECO:0000313" key="11">
    <source>
        <dbReference type="Proteomes" id="UP000322245"/>
    </source>
</evidence>
<accession>A0A5D3B519</accession>
<evidence type="ECO:0000256" key="4">
    <source>
        <dbReference type="ARBA" id="ARBA00022617"/>
    </source>
</evidence>
<feature type="binding site" description="axial binding residue" evidence="8">
    <location>
        <position position="530"/>
    </location>
    <ligand>
        <name>heme</name>
        <dbReference type="ChEBI" id="CHEBI:30413"/>
    </ligand>
    <ligandPart>
        <name>Fe</name>
        <dbReference type="ChEBI" id="CHEBI:18248"/>
    </ligandPart>
</feature>
<evidence type="ECO:0000256" key="7">
    <source>
        <dbReference type="ARBA" id="ARBA00023033"/>
    </source>
</evidence>
<dbReference type="PRINTS" id="PR00463">
    <property type="entry name" value="EP450I"/>
</dbReference>
<dbReference type="GO" id="GO:0020037">
    <property type="term" value="F:heme binding"/>
    <property type="evidence" value="ECO:0007669"/>
    <property type="project" value="InterPro"/>
</dbReference>
<dbReference type="InterPro" id="IPR036396">
    <property type="entry name" value="Cyt_P450_sf"/>
</dbReference>
<evidence type="ECO:0000256" key="6">
    <source>
        <dbReference type="ARBA" id="ARBA00023004"/>
    </source>
</evidence>
<dbReference type="PANTHER" id="PTHR24305:SF166">
    <property type="entry name" value="CYTOCHROME P450 12A4, MITOCHONDRIAL-RELATED"/>
    <property type="match status" value="1"/>
</dbReference>
<dbReference type="GO" id="GO:0016705">
    <property type="term" value="F:oxidoreductase activity, acting on paired donors, with incorporation or reduction of molecular oxygen"/>
    <property type="evidence" value="ECO:0007669"/>
    <property type="project" value="InterPro"/>
</dbReference>
<dbReference type="PRINTS" id="PR00385">
    <property type="entry name" value="P450"/>
</dbReference>
<dbReference type="GO" id="GO:0005506">
    <property type="term" value="F:iron ion binding"/>
    <property type="evidence" value="ECO:0007669"/>
    <property type="project" value="InterPro"/>
</dbReference>
<keyword evidence="4 8" id="KW-0349">Heme</keyword>
<evidence type="ECO:0000313" key="10">
    <source>
        <dbReference type="EMBL" id="TYJ58078.1"/>
    </source>
</evidence>
<comment type="pathway">
    <text evidence="2">Secondary metabolite biosynthesis.</text>
</comment>
<evidence type="ECO:0000256" key="2">
    <source>
        <dbReference type="ARBA" id="ARBA00005179"/>
    </source>
</evidence>
<proteinExistence type="inferred from homology"/>
<gene>
    <name evidence="10" type="ORF">B9479_001174</name>
</gene>
<evidence type="ECO:0000256" key="9">
    <source>
        <dbReference type="SAM" id="MobiDB-lite"/>
    </source>
</evidence>
<feature type="compositionally biased region" description="Pro residues" evidence="9">
    <location>
        <begin position="477"/>
        <end position="496"/>
    </location>
</feature>
<comment type="caution">
    <text evidence="10">The sequence shown here is derived from an EMBL/GenBank/DDBJ whole genome shotgun (WGS) entry which is preliminary data.</text>
</comment>
<protein>
    <recommendedName>
        <fullName evidence="12">Cytochrome P450</fullName>
    </recommendedName>
</protein>
<dbReference type="Pfam" id="PF00067">
    <property type="entry name" value="p450"/>
    <property type="match status" value="1"/>
</dbReference>
<comment type="cofactor">
    <cofactor evidence="1 8">
        <name>heme</name>
        <dbReference type="ChEBI" id="CHEBI:30413"/>
    </cofactor>
</comment>
<dbReference type="SUPFAM" id="SSF48264">
    <property type="entry name" value="Cytochrome P450"/>
    <property type="match status" value="1"/>
</dbReference>
<dbReference type="Proteomes" id="UP000322245">
    <property type="component" value="Unassembled WGS sequence"/>
</dbReference>
<dbReference type="GO" id="GO:0004497">
    <property type="term" value="F:monooxygenase activity"/>
    <property type="evidence" value="ECO:0007669"/>
    <property type="project" value="UniProtKB-KW"/>
</dbReference>
<evidence type="ECO:0000256" key="8">
    <source>
        <dbReference type="PIRSR" id="PIRSR602401-1"/>
    </source>
</evidence>
<keyword evidence="5" id="KW-0560">Oxidoreductase</keyword>
<reference evidence="10 11" key="1">
    <citation type="submission" date="2017-05" db="EMBL/GenBank/DDBJ databases">
        <title>The Genome Sequence of Tsuchiyaea wingfieldii DSM 27421.</title>
        <authorList>
            <person name="Cuomo C."/>
            <person name="Passer A."/>
            <person name="Billmyre B."/>
            <person name="Heitman J."/>
        </authorList>
    </citation>
    <scope>NUCLEOTIDE SEQUENCE [LARGE SCALE GENOMIC DNA]</scope>
    <source>
        <strain evidence="10 11">DSM 27421</strain>
    </source>
</reference>
<dbReference type="InterPro" id="IPR002401">
    <property type="entry name" value="Cyt_P450_E_grp-I"/>
</dbReference>
<sequence length="604" mass="67464">MGIPIRPLTVCESLGLALLAFVVWAVNICLYKPLTSPLRHLPCPEGGWAVGGHIDHILDLGSEVPNQWIDELGPTFMVRGFFAVHHRIFTVDPRALNHVLQNTDVYTKPDILRSLVKRYMKNGLIVAEGTRHRIQRKVTQKLFSTVSTRAMGVLVQDKSNQLREILRHLCASPATSTPFSQANPTLPAGTRQVDVYSSASRCMFDVIGAVAVDSVNSPFNAAGDYTSFGAHLFHKYEKMQLLCEGAMGLRMFFSLYFPWIDSIWPSENTKRVNDGMGSLLDFAKHQMAERRAELKEMNGKKGDVAERQDLLTLMLKHNMMKNLSPADKLRDDEISGQLSTFMFAGSETTAGTISFGLYDLARHPEIQAKLRAEILECAETFAPEQLDELPYLDAVVKEIMRCNPSLPGTLRMATRDDMIPLAVPVKLTDGRVVSEIRIRKGQLVHVPIDHLHACTHIWGPTANEFDPSRFLDAPSTYPSPTPTTPSFPPDAAPQPSPVLSSRRTSVPSIVPAGPGIWPNFMTFIDGPRRCIGYKLAVMEIKMVLFTLLREFEVEPVKGIRIGRWNMMSNRPYVSGTLMSEGSRLPLNFRLYKGEHENEAQDAKL</sequence>